<accession>A0A0D9XR82</accession>
<dbReference type="Proteomes" id="UP000032180">
    <property type="component" value="Chromosome 11"/>
</dbReference>
<dbReference type="EnsemblPlants" id="LPERR11G08470.1">
    <property type="protein sequence ID" value="LPERR11G08470.1"/>
    <property type="gene ID" value="LPERR11G08470"/>
</dbReference>
<name>A0A0D9XR82_9ORYZ</name>
<keyword evidence="2" id="KW-1185">Reference proteome</keyword>
<dbReference type="HOGENOM" id="CLU_1770723_0_0_1"/>
<dbReference type="Gramene" id="LPERR11G08470.1">
    <property type="protein sequence ID" value="LPERR11G08470.1"/>
    <property type="gene ID" value="LPERR11G08470"/>
</dbReference>
<protein>
    <submittedName>
        <fullName evidence="1">Uncharacterized protein</fullName>
    </submittedName>
</protein>
<sequence length="147" mass="15675">MEAPRKPPPASRDLPGCRLGAPPLLHSCTGTAHIRLCSLPRPTVCCARARRCQSLGKACRSEGLHAVESCEVLPLLACHHESPAKHVNRAGANFLSVVIDFKVQDEASCGDRGVEQDAEVCGGGSRPPLPPQDVQPLRQAHLQIHGT</sequence>
<organism evidence="1 2">
    <name type="scientific">Leersia perrieri</name>
    <dbReference type="NCBI Taxonomy" id="77586"/>
    <lineage>
        <taxon>Eukaryota</taxon>
        <taxon>Viridiplantae</taxon>
        <taxon>Streptophyta</taxon>
        <taxon>Embryophyta</taxon>
        <taxon>Tracheophyta</taxon>
        <taxon>Spermatophyta</taxon>
        <taxon>Magnoliopsida</taxon>
        <taxon>Liliopsida</taxon>
        <taxon>Poales</taxon>
        <taxon>Poaceae</taxon>
        <taxon>BOP clade</taxon>
        <taxon>Oryzoideae</taxon>
        <taxon>Oryzeae</taxon>
        <taxon>Oryzinae</taxon>
        <taxon>Leersia</taxon>
    </lineage>
</organism>
<reference evidence="2" key="2">
    <citation type="submission" date="2013-12" db="EMBL/GenBank/DDBJ databases">
        <authorList>
            <person name="Yu Y."/>
            <person name="Lee S."/>
            <person name="de Baynast K."/>
            <person name="Wissotski M."/>
            <person name="Liu L."/>
            <person name="Talag J."/>
            <person name="Goicoechea J."/>
            <person name="Angelova A."/>
            <person name="Jetty R."/>
            <person name="Kudrna D."/>
            <person name="Golser W."/>
            <person name="Rivera L."/>
            <person name="Zhang J."/>
            <person name="Wing R."/>
        </authorList>
    </citation>
    <scope>NUCLEOTIDE SEQUENCE</scope>
</reference>
<dbReference type="AlphaFoldDB" id="A0A0D9XR82"/>
<evidence type="ECO:0000313" key="1">
    <source>
        <dbReference type="EnsemblPlants" id="LPERR11G08470.1"/>
    </source>
</evidence>
<reference evidence="1 2" key="1">
    <citation type="submission" date="2012-08" db="EMBL/GenBank/DDBJ databases">
        <title>Oryza genome evolution.</title>
        <authorList>
            <person name="Wing R.A."/>
        </authorList>
    </citation>
    <scope>NUCLEOTIDE SEQUENCE</scope>
</reference>
<proteinExistence type="predicted"/>
<reference evidence="1" key="3">
    <citation type="submission" date="2015-04" db="UniProtKB">
        <authorList>
            <consortium name="EnsemblPlants"/>
        </authorList>
    </citation>
    <scope>IDENTIFICATION</scope>
</reference>
<evidence type="ECO:0000313" key="2">
    <source>
        <dbReference type="Proteomes" id="UP000032180"/>
    </source>
</evidence>